<evidence type="ECO:0000313" key="2">
    <source>
        <dbReference type="Proteomes" id="UP000222310"/>
    </source>
</evidence>
<name>A0A9Q6ELR7_NOSLI</name>
<sequence>MLWIASQLAHRLAHSDLLLQFSKRLGFCETSLNLASIYLNILKCFKKNLKIREWALGRQGKQGKRLKVKGKRNKFNSFAFSPVGELACPELCRRVEPYPFPFPHAPFAPYPIPNL</sequence>
<dbReference type="EMBL" id="LAHD01000023">
    <property type="protein sequence ID" value="PHK04651.1"/>
    <property type="molecule type" value="Genomic_DNA"/>
</dbReference>
<proteinExistence type="predicted"/>
<evidence type="ECO:0000313" key="1">
    <source>
        <dbReference type="EMBL" id="PHK04651.1"/>
    </source>
</evidence>
<comment type="caution">
    <text evidence="1">The sequence shown here is derived from an EMBL/GenBank/DDBJ whole genome shotgun (WGS) entry which is preliminary data.</text>
</comment>
<dbReference type="AlphaFoldDB" id="A0A9Q6ELR7"/>
<organism evidence="1 2">
    <name type="scientific">Nostoc linckia z8</name>
    <dbReference type="NCBI Taxonomy" id="1628746"/>
    <lineage>
        <taxon>Bacteria</taxon>
        <taxon>Bacillati</taxon>
        <taxon>Cyanobacteriota</taxon>
        <taxon>Cyanophyceae</taxon>
        <taxon>Nostocales</taxon>
        <taxon>Nostocaceae</taxon>
        <taxon>Nostoc</taxon>
    </lineage>
</organism>
<dbReference type="Proteomes" id="UP000222310">
    <property type="component" value="Unassembled WGS sequence"/>
</dbReference>
<accession>A0A9Q6ELR7</accession>
<protein>
    <submittedName>
        <fullName evidence="1">Uncharacterized protein</fullName>
    </submittedName>
</protein>
<reference evidence="1 2" key="1">
    <citation type="submission" date="2015-02" db="EMBL/GenBank/DDBJ databases">
        <title>Nostoc linckia genome annotation.</title>
        <authorList>
            <person name="Zhou Z."/>
        </authorList>
    </citation>
    <scope>NUCLEOTIDE SEQUENCE [LARGE SCALE GENOMIC DNA]</scope>
    <source>
        <strain evidence="2">z8</strain>
    </source>
</reference>
<gene>
    <name evidence="1" type="ORF">VF08_10505</name>
</gene>